<dbReference type="Pfam" id="PF08676">
    <property type="entry name" value="MutL_C"/>
    <property type="match status" value="1"/>
</dbReference>
<dbReference type="GO" id="GO:0005524">
    <property type="term" value="F:ATP binding"/>
    <property type="evidence" value="ECO:0007669"/>
    <property type="project" value="InterPro"/>
</dbReference>
<keyword evidence="8" id="KW-1185">Reference proteome</keyword>
<feature type="compositionally biased region" description="Polar residues" evidence="4">
    <location>
        <begin position="427"/>
        <end position="447"/>
    </location>
</feature>
<evidence type="ECO:0000256" key="1">
    <source>
        <dbReference type="ARBA" id="ARBA00006082"/>
    </source>
</evidence>
<dbReference type="SUPFAM" id="SSF55874">
    <property type="entry name" value="ATPase domain of HSP90 chaperone/DNA topoisomerase II/histidine kinase"/>
    <property type="match status" value="1"/>
</dbReference>
<dbReference type="GO" id="GO:0016887">
    <property type="term" value="F:ATP hydrolysis activity"/>
    <property type="evidence" value="ECO:0007669"/>
    <property type="project" value="InterPro"/>
</dbReference>
<dbReference type="SMART" id="SM01340">
    <property type="entry name" value="DNA_mis_repair"/>
    <property type="match status" value="1"/>
</dbReference>
<dbReference type="Gene3D" id="3.30.1540.20">
    <property type="entry name" value="MutL, C-terminal domain, dimerisation subdomain"/>
    <property type="match status" value="1"/>
</dbReference>
<gene>
    <name evidence="7" type="primary">PMS1_0</name>
    <name evidence="7" type="ORF">A0J61_02840</name>
</gene>
<keyword evidence="2" id="KW-0227">DNA damage</keyword>
<comment type="similarity">
    <text evidence="1">Belongs to the DNA mismatch repair MutL/HexB family.</text>
</comment>
<dbReference type="PANTHER" id="PTHR10073">
    <property type="entry name" value="DNA MISMATCH REPAIR PROTEIN MLH, PMS, MUTL"/>
    <property type="match status" value="1"/>
</dbReference>
<feature type="domain" description="DNA mismatch repair protein S5" evidence="6">
    <location>
        <begin position="225"/>
        <end position="349"/>
    </location>
</feature>
<evidence type="ECO:0000256" key="3">
    <source>
        <dbReference type="ARBA" id="ARBA00070941"/>
    </source>
</evidence>
<feature type="compositionally biased region" description="Acidic residues" evidence="4">
    <location>
        <begin position="476"/>
        <end position="487"/>
    </location>
</feature>
<comment type="caution">
    <text evidence="7">The sequence shown here is derived from an EMBL/GenBank/DDBJ whole genome shotgun (WGS) entry which is preliminary data.</text>
</comment>
<feature type="region of interest" description="Disordered" evidence="4">
    <location>
        <begin position="415"/>
        <end position="502"/>
    </location>
</feature>
<evidence type="ECO:0000259" key="6">
    <source>
        <dbReference type="SMART" id="SM01340"/>
    </source>
</evidence>
<feature type="domain" description="MutL C-terminal dimerisation" evidence="5">
    <location>
        <begin position="620"/>
        <end position="766"/>
    </location>
</feature>
<proteinExistence type="inferred from homology"/>
<evidence type="ECO:0000256" key="2">
    <source>
        <dbReference type="ARBA" id="ARBA00022763"/>
    </source>
</evidence>
<dbReference type="Pfam" id="PF01119">
    <property type="entry name" value="DNA_mis_repair"/>
    <property type="match status" value="1"/>
</dbReference>
<dbReference type="InterPro" id="IPR014790">
    <property type="entry name" value="MutL_C"/>
</dbReference>
<dbReference type="GO" id="GO:0032389">
    <property type="term" value="C:MutLalpha complex"/>
    <property type="evidence" value="ECO:0007669"/>
    <property type="project" value="TreeGrafter"/>
</dbReference>
<dbReference type="NCBIfam" id="TIGR00585">
    <property type="entry name" value="mutl"/>
    <property type="match status" value="1"/>
</dbReference>
<dbReference type="InterPro" id="IPR014721">
    <property type="entry name" value="Ribsml_uS5_D2-typ_fold_subgr"/>
</dbReference>
<dbReference type="Gene3D" id="3.30.230.10">
    <property type="match status" value="1"/>
</dbReference>
<dbReference type="AlphaFoldDB" id="A0A1C7NJ71"/>
<accession>A0A1C7NJ71</accession>
<organism evidence="7 8">
    <name type="scientific">Choanephora cucurbitarum</name>
    <dbReference type="NCBI Taxonomy" id="101091"/>
    <lineage>
        <taxon>Eukaryota</taxon>
        <taxon>Fungi</taxon>
        <taxon>Fungi incertae sedis</taxon>
        <taxon>Mucoromycota</taxon>
        <taxon>Mucoromycotina</taxon>
        <taxon>Mucoromycetes</taxon>
        <taxon>Mucorales</taxon>
        <taxon>Mucorineae</taxon>
        <taxon>Choanephoraceae</taxon>
        <taxon>Choanephoroideae</taxon>
        <taxon>Choanephora</taxon>
    </lineage>
</organism>
<dbReference type="InterPro" id="IPR038973">
    <property type="entry name" value="MutL/Mlh/Pms-like"/>
</dbReference>
<dbReference type="InterPro" id="IPR042121">
    <property type="entry name" value="MutL_C_regsub"/>
</dbReference>
<dbReference type="FunCoup" id="A0A1C7NJ71">
    <property type="interactions" value="452"/>
</dbReference>
<dbReference type="EMBL" id="LUGH01000113">
    <property type="protein sequence ID" value="OBZ89105.1"/>
    <property type="molecule type" value="Genomic_DNA"/>
</dbReference>
<feature type="compositionally biased region" description="Basic and acidic residues" evidence="4">
    <location>
        <begin position="456"/>
        <end position="475"/>
    </location>
</feature>
<dbReference type="InterPro" id="IPR020568">
    <property type="entry name" value="Ribosomal_Su5_D2-typ_SF"/>
</dbReference>
<dbReference type="InterPro" id="IPR002099">
    <property type="entry name" value="MutL/Mlh/PMS"/>
</dbReference>
<dbReference type="SUPFAM" id="SSF54211">
    <property type="entry name" value="Ribosomal protein S5 domain 2-like"/>
    <property type="match status" value="1"/>
</dbReference>
<reference evidence="7 8" key="1">
    <citation type="submission" date="2016-03" db="EMBL/GenBank/DDBJ databases">
        <title>Choanephora cucurbitarum.</title>
        <authorList>
            <person name="Min B."/>
            <person name="Park H."/>
            <person name="Park J.-H."/>
            <person name="Shin H.-D."/>
            <person name="Choi I.-G."/>
        </authorList>
    </citation>
    <scope>NUCLEOTIDE SEQUENCE [LARGE SCALE GENOMIC DNA]</scope>
    <source>
        <strain evidence="7 8">KUS-F28377</strain>
    </source>
</reference>
<dbReference type="Pfam" id="PF13589">
    <property type="entry name" value="HATPase_c_3"/>
    <property type="match status" value="1"/>
</dbReference>
<evidence type="ECO:0000259" key="5">
    <source>
        <dbReference type="SMART" id="SM00853"/>
    </source>
</evidence>
<dbReference type="CDD" id="cd16926">
    <property type="entry name" value="HATPase_MutL-MLH-PMS-like"/>
    <property type="match status" value="1"/>
</dbReference>
<dbReference type="FunFam" id="3.30.1370.100:FF:000001">
    <property type="entry name" value="Mismatch repair endonuclease pms1, putative"/>
    <property type="match status" value="1"/>
</dbReference>
<evidence type="ECO:0000313" key="7">
    <source>
        <dbReference type="EMBL" id="OBZ89105.1"/>
    </source>
</evidence>
<dbReference type="PROSITE" id="PS00058">
    <property type="entry name" value="DNA_MISMATCH_REPAIR_1"/>
    <property type="match status" value="1"/>
</dbReference>
<dbReference type="GO" id="GO:0140664">
    <property type="term" value="F:ATP-dependent DNA damage sensor activity"/>
    <property type="evidence" value="ECO:0007669"/>
    <property type="project" value="InterPro"/>
</dbReference>
<dbReference type="CDD" id="cd03484">
    <property type="entry name" value="MutL_Trans_hPMS_2_like"/>
    <property type="match status" value="1"/>
</dbReference>
<dbReference type="SUPFAM" id="SSF118116">
    <property type="entry name" value="DNA mismatch repair protein MutL"/>
    <property type="match status" value="1"/>
</dbReference>
<dbReference type="STRING" id="101091.A0A1C7NJ71"/>
<dbReference type="OrthoDB" id="10263226at2759"/>
<dbReference type="InterPro" id="IPR014762">
    <property type="entry name" value="DNA_mismatch_repair_CS"/>
</dbReference>
<dbReference type="PANTHER" id="PTHR10073:SF52">
    <property type="entry name" value="MISMATCH REPAIR ENDONUCLEASE PMS2"/>
    <property type="match status" value="1"/>
</dbReference>
<dbReference type="InterPro" id="IPR036890">
    <property type="entry name" value="HATPase_C_sf"/>
</dbReference>
<dbReference type="InterPro" id="IPR013507">
    <property type="entry name" value="DNA_mismatch_S5_2-like"/>
</dbReference>
<dbReference type="Gene3D" id="3.30.1370.100">
    <property type="entry name" value="MutL, C-terminal domain, regulatory subdomain"/>
    <property type="match status" value="1"/>
</dbReference>
<dbReference type="GO" id="GO:0000710">
    <property type="term" value="P:meiotic mismatch repair"/>
    <property type="evidence" value="ECO:0007669"/>
    <property type="project" value="UniProtKB-ARBA"/>
</dbReference>
<sequence length="828" mass="91606">MSTTSMVGVISAIDKQSVHRICSGQVVLDLATAVKELVENSIDAGATSVDINFRDSGLEGLEIVDDGSGIDPVNYETLALKHYTSKLSSFEDLEKVLTFGFRGEALSSLCALAQLTVITATKEQAPMGVKLEYDCNGILTHKTPISRQKGTTIQLTGLFQSLPVRLAEFKRNAKREYNKALTMIQAYSIISTNTRISVNHQSSSTKKTSTKVMSTSRNKEISDNISNIFGAKLVSQIMPFDIDLSLVINEGSRIKGYISKPEWGVGRSSTDRQYFFVNGRPCTLSKIAKALNEVYRTFISNQYPVIIANLLMPTDTYDVNVSPDKRTIFIHQETKIVDCILEQLKEIMEPSRSTFQVNALMSPSSSSVSESTSTLSTMTDFSSATKPVASTISSRSTLSTSSRIKSISGLGSFAMSSSNSLSPRTSLATNKRSSSGSNTAHTSTSTLLKYMSSKKARLDQEAKETGLESKPRTEDSDQEMDELDDDSSQERSSVTNSLPILQDQEVAEQSMSIITETHHKNTTPAEVDTREYIEVMTGIKSFSGLQRTVGRNACVKPMSLEQMSSALTVSSTSYIPSSHTQSNSTAIFAQASVANIQDNAKATRALSRIISKPDFARMKVLGQFNLGFMITSLDDQDLYIIDQHASDEKYNFETLQKTTEIKSQRLIQPPILDLTAAEEHVVMDNLDIFKANGFEVEIIPENEPTRRIRVISQPVSKNTMFDQKDFSEIIFLVHEKPGDKTIKCSRNRAMFASRACHKATRIGDSLTIPQMSKIVRHMGEIDQPWNCPHGRPTMRHLLTLSEFKQTQIAHTKRPLTFSGTLELLNSQR</sequence>
<evidence type="ECO:0000313" key="8">
    <source>
        <dbReference type="Proteomes" id="UP000093000"/>
    </source>
</evidence>
<dbReference type="FunFam" id="3.30.565.10:FF:000014">
    <property type="entry name" value="Mismatch repair endonuclease pms1, putative"/>
    <property type="match status" value="1"/>
</dbReference>
<dbReference type="Proteomes" id="UP000093000">
    <property type="component" value="Unassembled WGS sequence"/>
</dbReference>
<feature type="compositionally biased region" description="Low complexity" evidence="4">
    <location>
        <begin position="416"/>
        <end position="426"/>
    </location>
</feature>
<dbReference type="SMART" id="SM00853">
    <property type="entry name" value="MutL_C"/>
    <property type="match status" value="1"/>
</dbReference>
<name>A0A1C7NJ71_9FUNG</name>
<evidence type="ECO:0000256" key="4">
    <source>
        <dbReference type="SAM" id="MobiDB-lite"/>
    </source>
</evidence>
<dbReference type="InParanoid" id="A0A1C7NJ71"/>
<dbReference type="InterPro" id="IPR037198">
    <property type="entry name" value="MutL_C_sf"/>
</dbReference>
<protein>
    <recommendedName>
        <fullName evidence="3">DNA mismatch repair protein PMS1</fullName>
    </recommendedName>
</protein>
<dbReference type="InterPro" id="IPR042120">
    <property type="entry name" value="MutL_C_dimsub"/>
</dbReference>
<dbReference type="Gene3D" id="3.30.565.10">
    <property type="entry name" value="Histidine kinase-like ATPase, C-terminal domain"/>
    <property type="match status" value="1"/>
</dbReference>
<dbReference type="GO" id="GO:0030983">
    <property type="term" value="F:mismatched DNA binding"/>
    <property type="evidence" value="ECO:0007669"/>
    <property type="project" value="InterPro"/>
</dbReference>